<dbReference type="RefSeq" id="WP_210654438.1">
    <property type="nucleotide sequence ID" value="NZ_JAGKSP010000001.1"/>
</dbReference>
<comment type="caution">
    <text evidence="1">The sequence shown here is derived from an EMBL/GenBank/DDBJ whole genome shotgun (WGS) entry which is preliminary data.</text>
</comment>
<accession>A0ABS5C564</accession>
<keyword evidence="2" id="KW-1185">Reference proteome</keyword>
<proteinExistence type="predicted"/>
<sequence>MKVQEIVNRLTETQIGEISACPVWHSSETETWPNVMMSRSGSESAWAALSKQAAIALEVVLCAFGPLPFSEEQLLLAARSGVAGAELRHGLLQLMEAGIIFAVRKGWGEKQYLLPSDMYLTWYETMISMQHKRRSEIIPVPMEIESRHIVSMEESGYTPPLSLQCLHVMAELLHTGMKRTTKGILTKRTILKCTEQLAVDSSQLNAVAELSLAASGEVYPLQLAFFLDIAWKNQWLYELQNSYAIHEEMWNSWLDCDPLERETELLKQIIGIFLERSPSAATGMALLCMLPPYRWFRITDLDVQHMLRQEFLSKPQSSAISAWCGLLCALGWMEAAFDEQGGKVLRWLIPPSASKTGDALLEGQARPEGQVQITPDGDVYVPSDCAYRTIWQIERLVTRKRTDHMAVYRLDSRGFKQDALLQEAGEGVIGFLESASGEALPVTVRAIILQAFAATTPTSGRPGNNPIKTVDISEYIEPLPLIQNGNVVQTFELLTERQPLKAMFSGIEDVPTMWLKQFRAYHSSTRRELMELALSWRTPVKLSCEGAVKPFVPERIVDVDGRWSVMGHFVLEESYAPANLLPEMWQEMMLVLPTEIGSF</sequence>
<dbReference type="Proteomes" id="UP000673394">
    <property type="component" value="Unassembled WGS sequence"/>
</dbReference>
<protein>
    <recommendedName>
        <fullName evidence="3">Helicase XPB/Ssl2 N-terminal domain-containing protein</fullName>
    </recommendedName>
</protein>
<dbReference type="EMBL" id="JAGKSP010000001">
    <property type="protein sequence ID" value="MBP3961133.1"/>
    <property type="molecule type" value="Genomic_DNA"/>
</dbReference>
<organism evidence="1 2">
    <name type="scientific">Paenibacillus lignilyticus</name>
    <dbReference type="NCBI Taxonomy" id="1172615"/>
    <lineage>
        <taxon>Bacteria</taxon>
        <taxon>Bacillati</taxon>
        <taxon>Bacillota</taxon>
        <taxon>Bacilli</taxon>
        <taxon>Bacillales</taxon>
        <taxon>Paenibacillaceae</taxon>
        <taxon>Paenibacillus</taxon>
    </lineage>
</organism>
<gene>
    <name evidence="1" type="ORF">I8J30_00270</name>
</gene>
<evidence type="ECO:0000313" key="1">
    <source>
        <dbReference type="EMBL" id="MBP3961133.1"/>
    </source>
</evidence>
<name>A0ABS5C564_9BACL</name>
<evidence type="ECO:0008006" key="3">
    <source>
        <dbReference type="Google" id="ProtNLM"/>
    </source>
</evidence>
<reference evidence="1 2" key="1">
    <citation type="submission" date="2021-04" db="EMBL/GenBank/DDBJ databases">
        <title>Paenibacillus sp. DLE-14 whole genome sequence.</title>
        <authorList>
            <person name="Ham Y.J."/>
        </authorList>
    </citation>
    <scope>NUCLEOTIDE SEQUENCE [LARGE SCALE GENOMIC DNA]</scope>
    <source>
        <strain evidence="1 2">DLE-14</strain>
    </source>
</reference>
<evidence type="ECO:0000313" key="2">
    <source>
        <dbReference type="Proteomes" id="UP000673394"/>
    </source>
</evidence>